<dbReference type="EMBL" id="KQ086163">
    <property type="protein sequence ID" value="KLO07067.1"/>
    <property type="molecule type" value="Genomic_DNA"/>
</dbReference>
<keyword evidence="1" id="KW-0808">Transferase</keyword>
<feature type="compositionally biased region" description="Polar residues" evidence="3">
    <location>
        <begin position="96"/>
        <end position="105"/>
    </location>
</feature>
<dbReference type="Pfam" id="PF00294">
    <property type="entry name" value="PfkB"/>
    <property type="match status" value="1"/>
</dbReference>
<evidence type="ECO:0000256" key="3">
    <source>
        <dbReference type="SAM" id="MobiDB-lite"/>
    </source>
</evidence>
<evidence type="ECO:0000313" key="6">
    <source>
        <dbReference type="Proteomes" id="UP000053477"/>
    </source>
</evidence>
<feature type="region of interest" description="Disordered" evidence="3">
    <location>
        <begin position="1"/>
        <end position="109"/>
    </location>
</feature>
<accession>A0A0H2R6T6</accession>
<dbReference type="InterPro" id="IPR011611">
    <property type="entry name" value="PfkB_dom"/>
</dbReference>
<dbReference type="OrthoDB" id="415590at2759"/>
<reference evidence="5 6" key="1">
    <citation type="submission" date="2015-04" db="EMBL/GenBank/DDBJ databases">
        <title>Complete genome sequence of Schizopora paradoxa KUC8140, a cosmopolitan wood degrader in East Asia.</title>
        <authorList>
            <consortium name="DOE Joint Genome Institute"/>
            <person name="Min B."/>
            <person name="Park H."/>
            <person name="Jang Y."/>
            <person name="Kim J.-J."/>
            <person name="Kim K.H."/>
            <person name="Pangilinan J."/>
            <person name="Lipzen A."/>
            <person name="Riley R."/>
            <person name="Grigoriev I.V."/>
            <person name="Spatafora J.W."/>
            <person name="Choi I.-G."/>
        </authorList>
    </citation>
    <scope>NUCLEOTIDE SEQUENCE [LARGE SCALE GENOMIC DNA]</scope>
    <source>
        <strain evidence="5 6">KUC8140</strain>
    </source>
</reference>
<feature type="compositionally biased region" description="Basic and acidic residues" evidence="3">
    <location>
        <begin position="30"/>
        <end position="49"/>
    </location>
</feature>
<evidence type="ECO:0000313" key="5">
    <source>
        <dbReference type="EMBL" id="KLO07067.1"/>
    </source>
</evidence>
<dbReference type="InterPro" id="IPR029056">
    <property type="entry name" value="Ribokinase-like"/>
</dbReference>
<evidence type="ECO:0000259" key="4">
    <source>
        <dbReference type="Pfam" id="PF00294"/>
    </source>
</evidence>
<evidence type="ECO:0000256" key="1">
    <source>
        <dbReference type="ARBA" id="ARBA00022679"/>
    </source>
</evidence>
<dbReference type="Gene3D" id="3.40.1190.20">
    <property type="match status" value="1"/>
</dbReference>
<feature type="compositionally biased region" description="Low complexity" evidence="3">
    <location>
        <begin position="52"/>
        <end position="62"/>
    </location>
</feature>
<dbReference type="PANTHER" id="PTHR10584">
    <property type="entry name" value="SUGAR KINASE"/>
    <property type="match status" value="1"/>
</dbReference>
<dbReference type="GO" id="GO:0016301">
    <property type="term" value="F:kinase activity"/>
    <property type="evidence" value="ECO:0007669"/>
    <property type="project" value="UniProtKB-KW"/>
</dbReference>
<keyword evidence="2 5" id="KW-0418">Kinase</keyword>
<gene>
    <name evidence="5" type="ORF">SCHPADRAFT_666423</name>
</gene>
<feature type="domain" description="Carbohydrate kinase PfkB" evidence="4">
    <location>
        <begin position="126"/>
        <end position="308"/>
    </location>
</feature>
<feature type="compositionally biased region" description="Polar residues" evidence="3">
    <location>
        <begin position="332"/>
        <end position="342"/>
    </location>
</feature>
<feature type="region of interest" description="Disordered" evidence="3">
    <location>
        <begin position="314"/>
        <end position="350"/>
    </location>
</feature>
<proteinExistence type="predicted"/>
<dbReference type="InParanoid" id="A0A0H2R6T6"/>
<name>A0A0H2R6T6_9AGAM</name>
<evidence type="ECO:0000256" key="2">
    <source>
        <dbReference type="ARBA" id="ARBA00022777"/>
    </source>
</evidence>
<dbReference type="SUPFAM" id="SSF53613">
    <property type="entry name" value="Ribokinase-like"/>
    <property type="match status" value="1"/>
</dbReference>
<organism evidence="5 6">
    <name type="scientific">Schizopora paradoxa</name>
    <dbReference type="NCBI Taxonomy" id="27342"/>
    <lineage>
        <taxon>Eukaryota</taxon>
        <taxon>Fungi</taxon>
        <taxon>Dikarya</taxon>
        <taxon>Basidiomycota</taxon>
        <taxon>Agaricomycotina</taxon>
        <taxon>Agaricomycetes</taxon>
        <taxon>Hymenochaetales</taxon>
        <taxon>Schizoporaceae</taxon>
        <taxon>Schizopora</taxon>
    </lineage>
</organism>
<dbReference type="Proteomes" id="UP000053477">
    <property type="component" value="Unassembled WGS sequence"/>
</dbReference>
<keyword evidence="6" id="KW-1185">Reference proteome</keyword>
<dbReference type="PANTHER" id="PTHR10584:SF166">
    <property type="entry name" value="RIBOKINASE"/>
    <property type="match status" value="1"/>
</dbReference>
<protein>
    <submittedName>
        <fullName evidence="5">Ribokinase-like protein</fullName>
    </submittedName>
</protein>
<sequence length="580" mass="62907">MVFDRYRLQTSSGAVGSFRDWQDEEEDDHNYEQYTERIMADRHPRDTRHSSKPYSSSPSTSKARGSSRSAHTGMPHRSGGGDEFQEGSSRGPPPASTQETTTTSGPERPVCLVRGSLFIEDYIEVPSLVSSGETVTSNNTISSLGGKGLLQAIAIARAGQRVELMSSIGPDGASIPQYVASFGVGSRACRIQSIRTTNNNPILTGRAIRQYSLSGETANILIPGMNNCPADTASEALYPPITHLVLQNEIGAEITLEYINVAHERRIPIILNPSPLPFDDDLRRFPWEKVTYLVISEDDAETLVNGLGLGNDTAISSRRHGSRSSLGEAGPSRTTGRQTSPPLITRFSGHNRPPSKQALLTLRALMTWRSLATTGIVMKLNSPGGGILAALPAATGEEAKMYYEPAPLPEIASRLRRDDTITTGQGSVDTVLGYFVAGLMEFSLANPISEEIWKGILEKAAAVGVVYDKHIFSARPAIARGSHPRVPGCRNNGDAPPSKLPASTAFADEPPSLPDCIDVPIRVARFAVLFFVPLFLQPAYAVPSTLLDVCLRIVDTLFLHASKFWTFNRRFAFKFALVSV</sequence>
<dbReference type="AlphaFoldDB" id="A0A0H2R6T6"/>
<dbReference type="STRING" id="27342.A0A0H2R6T6"/>